<dbReference type="GO" id="GO:0044281">
    <property type="term" value="P:small molecule metabolic process"/>
    <property type="evidence" value="ECO:0007669"/>
    <property type="project" value="UniProtKB-ARBA"/>
</dbReference>
<evidence type="ECO:0000256" key="3">
    <source>
        <dbReference type="ARBA" id="ARBA00022741"/>
    </source>
</evidence>
<gene>
    <name evidence="8" type="ORF">FB558_5276</name>
</gene>
<keyword evidence="5" id="KW-0067">ATP-binding</keyword>
<sequence length="311" mass="31711">MIVTLTPNPSVDRTVFVDALPHGAVVRSTDSWSEPSGKGVNVALALNTHGVATAAVLPLGGPVGAQLTQMLRAARLPFHAVPVAGDIRSNISIVEPDGTVTKINEAGPELTTAEVAHLVSTALEHATTARWLAGCGSLPAGVPVEFYATLVQEGRRRGVLVAVDTSGHPLHAVLDAGPDVIKPNVDELAEATGTELRTFDDVVSATQKLRVRGVRSVLASLGPDGALLVDSSGVLHGEAPAVPIVSTVGAGDALLAGFLAAGGSGRDALARGLRWAAAAVQHRGTLFGGSDDAVPVTITADPPLDRRLRAG</sequence>
<dbReference type="GO" id="GO:0008443">
    <property type="term" value="F:phosphofructokinase activity"/>
    <property type="evidence" value="ECO:0007669"/>
    <property type="project" value="TreeGrafter"/>
</dbReference>
<name>A0A543DJK3_9PSEU</name>
<dbReference type="Gene3D" id="3.40.1190.20">
    <property type="match status" value="1"/>
</dbReference>
<evidence type="ECO:0000256" key="1">
    <source>
        <dbReference type="ARBA" id="ARBA00010688"/>
    </source>
</evidence>
<comment type="caution">
    <text evidence="8">The sequence shown here is derived from an EMBL/GenBank/DDBJ whole genome shotgun (WGS) entry which is preliminary data.</text>
</comment>
<dbReference type="RefSeq" id="WP_142057753.1">
    <property type="nucleotide sequence ID" value="NZ_VFPA01000003.1"/>
</dbReference>
<dbReference type="CDD" id="cd01164">
    <property type="entry name" value="FruK_PfkB_like"/>
    <property type="match status" value="1"/>
</dbReference>
<dbReference type="AlphaFoldDB" id="A0A543DJK3"/>
<dbReference type="PANTHER" id="PTHR46566">
    <property type="entry name" value="1-PHOSPHOFRUCTOKINASE-RELATED"/>
    <property type="match status" value="1"/>
</dbReference>
<dbReference type="InterPro" id="IPR011611">
    <property type="entry name" value="PfkB_dom"/>
</dbReference>
<keyword evidence="9" id="KW-1185">Reference proteome</keyword>
<dbReference type="GO" id="GO:0005829">
    <property type="term" value="C:cytosol"/>
    <property type="evidence" value="ECO:0007669"/>
    <property type="project" value="TreeGrafter"/>
</dbReference>
<proteinExistence type="inferred from homology"/>
<dbReference type="Proteomes" id="UP000315677">
    <property type="component" value="Unassembled WGS sequence"/>
</dbReference>
<dbReference type="GO" id="GO:0005524">
    <property type="term" value="F:ATP binding"/>
    <property type="evidence" value="ECO:0007669"/>
    <property type="project" value="UniProtKB-KW"/>
</dbReference>
<dbReference type="InterPro" id="IPR029056">
    <property type="entry name" value="Ribokinase-like"/>
</dbReference>
<organism evidence="8 9">
    <name type="scientific">Pseudonocardia kunmingensis</name>
    <dbReference type="NCBI Taxonomy" id="630975"/>
    <lineage>
        <taxon>Bacteria</taxon>
        <taxon>Bacillati</taxon>
        <taxon>Actinomycetota</taxon>
        <taxon>Actinomycetes</taxon>
        <taxon>Pseudonocardiales</taxon>
        <taxon>Pseudonocardiaceae</taxon>
        <taxon>Pseudonocardia</taxon>
    </lineage>
</organism>
<accession>A0A543DJK3</accession>
<dbReference type="InterPro" id="IPR017583">
    <property type="entry name" value="Tagatose/fructose_Pkinase"/>
</dbReference>
<keyword evidence="3" id="KW-0547">Nucleotide-binding</keyword>
<evidence type="ECO:0000256" key="2">
    <source>
        <dbReference type="ARBA" id="ARBA00022679"/>
    </source>
</evidence>
<protein>
    <submittedName>
        <fullName evidence="8">Fructose-1-phosphate kinase</fullName>
    </submittedName>
</protein>
<reference evidence="8 9" key="1">
    <citation type="submission" date="2019-06" db="EMBL/GenBank/DDBJ databases">
        <title>Sequencing the genomes of 1000 actinobacteria strains.</title>
        <authorList>
            <person name="Klenk H.-P."/>
        </authorList>
    </citation>
    <scope>NUCLEOTIDE SEQUENCE [LARGE SCALE GENOMIC DNA]</scope>
    <source>
        <strain evidence="8 9">DSM 45301</strain>
    </source>
</reference>
<dbReference type="OrthoDB" id="9801219at2"/>
<evidence type="ECO:0000313" key="8">
    <source>
        <dbReference type="EMBL" id="TQM09517.1"/>
    </source>
</evidence>
<dbReference type="Pfam" id="PF00294">
    <property type="entry name" value="PfkB"/>
    <property type="match status" value="1"/>
</dbReference>
<dbReference type="NCBIfam" id="TIGR03168">
    <property type="entry name" value="1-PFK"/>
    <property type="match status" value="1"/>
</dbReference>
<evidence type="ECO:0000313" key="9">
    <source>
        <dbReference type="Proteomes" id="UP000315677"/>
    </source>
</evidence>
<evidence type="ECO:0000259" key="7">
    <source>
        <dbReference type="Pfam" id="PF00294"/>
    </source>
</evidence>
<feature type="domain" description="Carbohydrate kinase PfkB" evidence="7">
    <location>
        <begin position="15"/>
        <end position="286"/>
    </location>
</feature>
<dbReference type="FunFam" id="3.40.1190.20:FF:000001">
    <property type="entry name" value="Phosphofructokinase"/>
    <property type="match status" value="1"/>
</dbReference>
<dbReference type="SUPFAM" id="SSF53613">
    <property type="entry name" value="Ribokinase-like"/>
    <property type="match status" value="1"/>
</dbReference>
<keyword evidence="4 8" id="KW-0418">Kinase</keyword>
<evidence type="ECO:0000256" key="6">
    <source>
        <dbReference type="PIRNR" id="PIRNR000535"/>
    </source>
</evidence>
<dbReference type="EMBL" id="VFPA01000003">
    <property type="protein sequence ID" value="TQM09517.1"/>
    <property type="molecule type" value="Genomic_DNA"/>
</dbReference>
<dbReference type="GO" id="GO:0016052">
    <property type="term" value="P:carbohydrate catabolic process"/>
    <property type="evidence" value="ECO:0007669"/>
    <property type="project" value="UniProtKB-ARBA"/>
</dbReference>
<dbReference type="PROSITE" id="PS00584">
    <property type="entry name" value="PFKB_KINASES_2"/>
    <property type="match status" value="1"/>
</dbReference>
<comment type="similarity">
    <text evidence="1">Belongs to the carbohydrate kinase PfkB family.</text>
</comment>
<dbReference type="PANTHER" id="PTHR46566:SF5">
    <property type="entry name" value="1-PHOSPHOFRUCTOKINASE"/>
    <property type="match status" value="1"/>
</dbReference>
<keyword evidence="2 6" id="KW-0808">Transferase</keyword>
<dbReference type="PIRSF" id="PIRSF000535">
    <property type="entry name" value="1PFK/6PFK/LacC"/>
    <property type="match status" value="1"/>
</dbReference>
<evidence type="ECO:0000256" key="4">
    <source>
        <dbReference type="ARBA" id="ARBA00022777"/>
    </source>
</evidence>
<evidence type="ECO:0000256" key="5">
    <source>
        <dbReference type="ARBA" id="ARBA00022840"/>
    </source>
</evidence>
<dbReference type="InterPro" id="IPR002173">
    <property type="entry name" value="Carboh/pur_kinase_PfkB_CS"/>
</dbReference>